<feature type="region of interest" description="Disordered" evidence="1">
    <location>
        <begin position="1"/>
        <end position="48"/>
    </location>
</feature>
<evidence type="ECO:0000256" key="1">
    <source>
        <dbReference type="SAM" id="MobiDB-lite"/>
    </source>
</evidence>
<feature type="compositionally biased region" description="Basic residues" evidence="1">
    <location>
        <begin position="19"/>
        <end position="32"/>
    </location>
</feature>
<reference evidence="3" key="1">
    <citation type="submission" date="2022-11" db="UniProtKB">
        <authorList>
            <consortium name="WormBaseParasite"/>
        </authorList>
    </citation>
    <scope>IDENTIFICATION</scope>
</reference>
<accession>A0A914VH25</accession>
<dbReference type="Proteomes" id="UP000887566">
    <property type="component" value="Unplaced"/>
</dbReference>
<name>A0A914VH25_9BILA</name>
<protein>
    <submittedName>
        <fullName evidence="3">Uncharacterized protein</fullName>
    </submittedName>
</protein>
<proteinExistence type="predicted"/>
<organism evidence="2 3">
    <name type="scientific">Plectus sambesii</name>
    <dbReference type="NCBI Taxonomy" id="2011161"/>
    <lineage>
        <taxon>Eukaryota</taxon>
        <taxon>Metazoa</taxon>
        <taxon>Ecdysozoa</taxon>
        <taxon>Nematoda</taxon>
        <taxon>Chromadorea</taxon>
        <taxon>Plectida</taxon>
        <taxon>Plectina</taxon>
        <taxon>Plectoidea</taxon>
        <taxon>Plectidae</taxon>
        <taxon>Plectus</taxon>
    </lineage>
</organism>
<dbReference type="WBParaSite" id="PSAMB.scaffold18866size876.g37707.t1">
    <property type="protein sequence ID" value="PSAMB.scaffold18866size876.g37707.t1"/>
    <property type="gene ID" value="PSAMB.scaffold18866size876.g37707"/>
</dbReference>
<dbReference type="AlphaFoldDB" id="A0A914VH25"/>
<evidence type="ECO:0000313" key="3">
    <source>
        <dbReference type="WBParaSite" id="PSAMB.scaffold18866size876.g37707.t1"/>
    </source>
</evidence>
<sequence length="157" mass="16901">MDGDKRSNQVESIAEPAVRRRSNPHGRLRPANRLKSDAAEGTGRACSDHSCHTPFHAAPNDPIGPLPVSLLQQGMAVCIARHFSPVLISGQNDRILSGGCPVRSARRKGGSSVVGRPCLYRTFLLTEDKDPLVFGSRSPRLSLPSSGLPSCWSVDHL</sequence>
<keyword evidence="2" id="KW-1185">Reference proteome</keyword>
<evidence type="ECO:0000313" key="2">
    <source>
        <dbReference type="Proteomes" id="UP000887566"/>
    </source>
</evidence>